<evidence type="ECO:0000256" key="10">
    <source>
        <dbReference type="ARBA" id="ARBA00022691"/>
    </source>
</evidence>
<dbReference type="PANTHER" id="PTHR45833:SF1">
    <property type="entry name" value="METHIONINE SYNTHASE"/>
    <property type="match status" value="1"/>
</dbReference>
<keyword evidence="9" id="KW-0808">Transferase</keyword>
<dbReference type="GO" id="GO:0031419">
    <property type="term" value="F:cobalamin binding"/>
    <property type="evidence" value="ECO:0007669"/>
    <property type="project" value="UniProtKB-KW"/>
</dbReference>
<dbReference type="EMBL" id="CP042905">
    <property type="protein sequence ID" value="QEE14653.1"/>
    <property type="molecule type" value="Genomic_DNA"/>
</dbReference>
<dbReference type="Gene3D" id="3.20.20.330">
    <property type="entry name" value="Homocysteine-binding-like domain"/>
    <property type="match status" value="1"/>
</dbReference>
<keyword evidence="12" id="KW-0862">Zinc</keyword>
<keyword evidence="13" id="KW-0486">Methionine biosynthesis</keyword>
<accession>A0A5B9D6Q5</accession>
<evidence type="ECO:0000256" key="3">
    <source>
        <dbReference type="ARBA" id="ARBA00005178"/>
    </source>
</evidence>
<keyword evidence="6" id="KW-0489">Methyltransferase</keyword>
<comment type="similarity">
    <text evidence="4">Belongs to the vitamin-B12 dependent methionine synthase family.</text>
</comment>
<dbReference type="InterPro" id="IPR017215">
    <property type="entry name" value="MetH_bac"/>
</dbReference>
<dbReference type="SUPFAM" id="SSF51717">
    <property type="entry name" value="Dihydropteroate synthetase-like"/>
    <property type="match status" value="1"/>
</dbReference>
<evidence type="ECO:0000259" key="17">
    <source>
        <dbReference type="PROSITE" id="PS50972"/>
    </source>
</evidence>
<dbReference type="RefSeq" id="WP_280178703.1">
    <property type="nucleotide sequence ID" value="NZ_CP042905.2"/>
</dbReference>
<evidence type="ECO:0000313" key="20">
    <source>
        <dbReference type="EMBL" id="QEE14653.1"/>
    </source>
</evidence>
<dbReference type="PROSITE" id="PS51337">
    <property type="entry name" value="B12_BINDING_NTER"/>
    <property type="match status" value="1"/>
</dbReference>
<keyword evidence="11" id="KW-0479">Metal-binding</keyword>
<comment type="pathway">
    <text evidence="3">Amino-acid biosynthesis; L-methionine biosynthesis via de novo pathway; L-methionine from L-homocysteine (MetH route): step 1/1.</text>
</comment>
<evidence type="ECO:0000256" key="12">
    <source>
        <dbReference type="ARBA" id="ARBA00022833"/>
    </source>
</evidence>
<dbReference type="InterPro" id="IPR003726">
    <property type="entry name" value="HCY_dom"/>
</dbReference>
<organism evidence="20 21">
    <name type="scientific">Promethearchaeum syntrophicum</name>
    <dbReference type="NCBI Taxonomy" id="2594042"/>
    <lineage>
        <taxon>Archaea</taxon>
        <taxon>Promethearchaeati</taxon>
        <taxon>Promethearchaeota</taxon>
        <taxon>Promethearchaeia</taxon>
        <taxon>Promethearchaeales</taxon>
        <taxon>Promethearchaeaceae</taxon>
        <taxon>Promethearchaeum</taxon>
    </lineage>
</organism>
<evidence type="ECO:0000259" key="16">
    <source>
        <dbReference type="PROSITE" id="PS50970"/>
    </source>
</evidence>
<evidence type="ECO:0000256" key="6">
    <source>
        <dbReference type="ARBA" id="ARBA00022603"/>
    </source>
</evidence>
<dbReference type="PROSITE" id="PS51332">
    <property type="entry name" value="B12_BINDING"/>
    <property type="match status" value="1"/>
</dbReference>
<dbReference type="GO" id="GO:0046872">
    <property type="term" value="F:metal ion binding"/>
    <property type="evidence" value="ECO:0007669"/>
    <property type="project" value="UniProtKB-KW"/>
</dbReference>
<dbReference type="PIRSF" id="PIRSF037472">
    <property type="entry name" value="DHPS_mtfrase"/>
    <property type="match status" value="1"/>
</dbReference>
<dbReference type="AlphaFoldDB" id="A0A5B9D6Q5"/>
<dbReference type="UniPathway" id="UPA00051">
    <property type="reaction ID" value="UER00081"/>
</dbReference>
<protein>
    <recommendedName>
        <fullName evidence="5">methionine synthase</fullName>
        <ecNumber evidence="5">2.1.1.13</ecNumber>
    </recommendedName>
    <alternativeName>
        <fullName evidence="15">5-methyltetrahydrofolate--homocysteine methyltransferase</fullName>
    </alternativeName>
</protein>
<keyword evidence="21" id="KW-1185">Reference proteome</keyword>
<dbReference type="PANTHER" id="PTHR45833">
    <property type="entry name" value="METHIONINE SYNTHASE"/>
    <property type="match status" value="1"/>
</dbReference>
<dbReference type="InterPro" id="IPR036589">
    <property type="entry name" value="HCY_dom_sf"/>
</dbReference>
<dbReference type="InterPro" id="IPR006158">
    <property type="entry name" value="Cobalamin-bd"/>
</dbReference>
<dbReference type="Gene3D" id="1.10.1240.10">
    <property type="entry name" value="Methionine synthase domain"/>
    <property type="match status" value="1"/>
</dbReference>
<evidence type="ECO:0000256" key="2">
    <source>
        <dbReference type="ARBA" id="ARBA00001956"/>
    </source>
</evidence>
<dbReference type="InterPro" id="IPR011005">
    <property type="entry name" value="Dihydropteroate_synth-like_sf"/>
</dbReference>
<dbReference type="SUPFAM" id="SSF82282">
    <property type="entry name" value="Homocysteine S-methyltransferase"/>
    <property type="match status" value="1"/>
</dbReference>
<dbReference type="GO" id="GO:0008705">
    <property type="term" value="F:methionine synthase activity"/>
    <property type="evidence" value="ECO:0007669"/>
    <property type="project" value="UniProtKB-EC"/>
</dbReference>
<evidence type="ECO:0000259" key="19">
    <source>
        <dbReference type="PROSITE" id="PS51337"/>
    </source>
</evidence>
<feature type="domain" description="Pterin-binding" evidence="17">
    <location>
        <begin position="316"/>
        <end position="560"/>
    </location>
</feature>
<evidence type="ECO:0000256" key="15">
    <source>
        <dbReference type="ARBA" id="ARBA00031040"/>
    </source>
</evidence>
<dbReference type="GeneID" id="41328467"/>
<dbReference type="PROSITE" id="PS50970">
    <property type="entry name" value="HCY"/>
    <property type="match status" value="1"/>
</dbReference>
<dbReference type="GO" id="GO:0032259">
    <property type="term" value="P:methylation"/>
    <property type="evidence" value="ECO:0007669"/>
    <property type="project" value="UniProtKB-KW"/>
</dbReference>
<evidence type="ECO:0000256" key="11">
    <source>
        <dbReference type="ARBA" id="ARBA00022723"/>
    </source>
</evidence>
<keyword evidence="8" id="KW-0846">Cobalamin</keyword>
<dbReference type="GO" id="GO:0005829">
    <property type="term" value="C:cytosol"/>
    <property type="evidence" value="ECO:0007669"/>
    <property type="project" value="TreeGrafter"/>
</dbReference>
<sequence length="795" mass="87140">MSFVKKIFEENKKKFILFDSAMGTTLQKMGLKAGEIPELFNFTHSDVILDIHKQNIEAGSDIIITNTFGANEIKLKGCLYSVEDVVQKAVSLARKAAGKKYVALDLGPTGQLLEPLGSLKFEQAYDLYKRQVIAGTDAGADLIIIETISDLYEAKAAILAAKENSNLPVFCTMTFDQNGRTLTGTDPITMVNVLEGLGVDVIGVNCSLGPKDILPIVDEILKYATIPVMVQPNAGLPDYVDGETVFNVTPEEFATVMVEIAKKGVRILGGCCGTTPEFILKLHEKLKNIDPSVPKPVSYTCACSSTKTVIFDANLPKIIGERINPTGNGIIKNALINQDYGAIINEAIAQKDAGADILDVNIGLPEIDEPIMMVKVIKELQGIIDIPLQIDSANIKTLEAGARIFNGKTILNSVTGKKNNMEQIFPIAKKYGACVIGLTMDERGLPKTIEQRVEIAEKIITTAKQYGIPKKDILIDCLVLTASTHQDQVLKSLKAMQIIKQKFGVKTVLGASNISFGLPRRDLINQTYMAMALTYGLDAPITDPLVPEIIETIFAFRILSNTDKNSEDFINKFGNNQSEKQLLKEETKESLSNIIIKGLLNQVEQKTQDLLKNTPPLSIIDEHLIPSLDIVGDMYDQGDIFLPQLIRSAETVKKAFKIIKSTMPHEDEKGLSKGKILLATVAGDVHDIGKNIVKVLLENYGFTVIDLGKDVPIDSIVSTCIEQKIKLVGLSALMTPTVENMKKTIEKLQNSDKDCRIMVGGAVLNEKYAKMINADYYGKDARQAVEIAQTFFRNN</sequence>
<evidence type="ECO:0000256" key="13">
    <source>
        <dbReference type="ARBA" id="ARBA00023167"/>
    </source>
</evidence>
<feature type="domain" description="B12-binding" evidence="18">
    <location>
        <begin position="673"/>
        <end position="795"/>
    </location>
</feature>
<dbReference type="Pfam" id="PF00809">
    <property type="entry name" value="Pterin_bind"/>
    <property type="match status" value="1"/>
</dbReference>
<feature type="domain" description="B12-binding N-terminal" evidence="19">
    <location>
        <begin position="578"/>
        <end position="671"/>
    </location>
</feature>
<dbReference type="EC" id="2.1.1.13" evidence="5"/>
<dbReference type="InterPro" id="IPR000489">
    <property type="entry name" value="Pterin-binding_dom"/>
</dbReference>
<evidence type="ECO:0000313" key="21">
    <source>
        <dbReference type="Proteomes" id="UP000321408"/>
    </source>
</evidence>
<proteinExistence type="inferred from homology"/>
<dbReference type="Pfam" id="PF02574">
    <property type="entry name" value="S-methyl_trans"/>
    <property type="match status" value="1"/>
</dbReference>
<gene>
    <name evidence="20" type="ORF">DSAG12_00466</name>
</gene>
<dbReference type="InterPro" id="IPR003759">
    <property type="entry name" value="Cbl-bd_cap"/>
</dbReference>
<evidence type="ECO:0000256" key="5">
    <source>
        <dbReference type="ARBA" id="ARBA00012032"/>
    </source>
</evidence>
<feature type="domain" description="Hcy-binding" evidence="16">
    <location>
        <begin position="4"/>
        <end position="286"/>
    </location>
</feature>
<evidence type="ECO:0000256" key="14">
    <source>
        <dbReference type="ARBA" id="ARBA00023285"/>
    </source>
</evidence>
<dbReference type="InterPro" id="IPR036594">
    <property type="entry name" value="Meth_synthase_dom"/>
</dbReference>
<dbReference type="GO" id="GO:0046653">
    <property type="term" value="P:tetrahydrofolate metabolic process"/>
    <property type="evidence" value="ECO:0007669"/>
    <property type="project" value="TreeGrafter"/>
</dbReference>
<dbReference type="SMART" id="SM01018">
    <property type="entry name" value="B12-binding_2"/>
    <property type="match status" value="1"/>
</dbReference>
<dbReference type="Proteomes" id="UP000321408">
    <property type="component" value="Chromosome"/>
</dbReference>
<dbReference type="SUPFAM" id="SSF52242">
    <property type="entry name" value="Cobalamin (vitamin B12)-binding domain"/>
    <property type="match status" value="1"/>
</dbReference>
<dbReference type="Gene3D" id="3.40.50.280">
    <property type="entry name" value="Cobalamin-binding domain"/>
    <property type="match status" value="1"/>
</dbReference>
<evidence type="ECO:0000256" key="9">
    <source>
        <dbReference type="ARBA" id="ARBA00022679"/>
    </source>
</evidence>
<comment type="cofactor">
    <cofactor evidence="2">
        <name>methylcob(III)alamin</name>
        <dbReference type="ChEBI" id="CHEBI:28115"/>
    </cofactor>
</comment>
<keyword evidence="7" id="KW-0028">Amino-acid biosynthesis</keyword>
<keyword evidence="14" id="KW-0170">Cobalt</keyword>
<dbReference type="InterPro" id="IPR036724">
    <property type="entry name" value="Cobalamin-bd_sf"/>
</dbReference>
<reference evidence="20 21" key="2">
    <citation type="journal article" date="2024" name="Int. J. Syst. Evol. Microbiol.">
        <title>Promethearchaeum syntrophicum gen. nov., sp. nov., an anaerobic, obligately syntrophic archaeon, the first isolate of the lineage 'Asgard' archaea, and proposal of the new archaeal phylum Promethearchaeota phyl. nov. and kingdom Promethearchaeati regn. nov.</title>
        <authorList>
            <person name="Imachi H."/>
            <person name="Nobu M.K."/>
            <person name="Kato S."/>
            <person name="Takaki Y."/>
            <person name="Miyazaki M."/>
            <person name="Miyata M."/>
            <person name="Ogawara M."/>
            <person name="Saito Y."/>
            <person name="Sakai S."/>
            <person name="Tahara Y.O."/>
            <person name="Takano Y."/>
            <person name="Tasumi E."/>
            <person name="Uematsu K."/>
            <person name="Yoshimura T."/>
            <person name="Itoh T."/>
            <person name="Ohkuma M."/>
            <person name="Takai K."/>
        </authorList>
    </citation>
    <scope>NUCLEOTIDE SEQUENCE [LARGE SCALE GENOMIC DNA]</scope>
    <source>
        <strain evidence="20 21">MK-D1</strain>
    </source>
</reference>
<dbReference type="SUPFAM" id="SSF47644">
    <property type="entry name" value="Methionine synthase domain"/>
    <property type="match status" value="1"/>
</dbReference>
<evidence type="ECO:0000256" key="4">
    <source>
        <dbReference type="ARBA" id="ARBA00010398"/>
    </source>
</evidence>
<dbReference type="PROSITE" id="PS50972">
    <property type="entry name" value="PTERIN_BINDING"/>
    <property type="match status" value="1"/>
</dbReference>
<reference evidence="20 21" key="1">
    <citation type="journal article" date="2020" name="Nature">
        <title>Isolation of an archaeon at the prokaryote-eukaryote interface.</title>
        <authorList>
            <person name="Imachi H."/>
            <person name="Nobu M.K."/>
            <person name="Nakahara N."/>
            <person name="Morono Y."/>
            <person name="Ogawara M."/>
            <person name="Takaki Y."/>
            <person name="Takano Y."/>
            <person name="Uematsu K."/>
            <person name="Ikuta T."/>
            <person name="Ito M."/>
            <person name="Matsui Y."/>
            <person name="Miyazaki M."/>
            <person name="Murata K."/>
            <person name="Saito Y."/>
            <person name="Sakai S."/>
            <person name="Song C."/>
            <person name="Tasumi E."/>
            <person name="Yamanaka Y."/>
            <person name="Yamaguchi T."/>
            <person name="Kamagata Y."/>
            <person name="Tamaki H."/>
            <person name="Takai K."/>
        </authorList>
    </citation>
    <scope>NUCLEOTIDE SEQUENCE [LARGE SCALE GENOMIC DNA]</scope>
    <source>
        <strain evidence="20 21">MK-D1</strain>
    </source>
</reference>
<evidence type="ECO:0000256" key="8">
    <source>
        <dbReference type="ARBA" id="ARBA00022628"/>
    </source>
</evidence>
<dbReference type="Pfam" id="PF02607">
    <property type="entry name" value="B12-binding_2"/>
    <property type="match status" value="1"/>
</dbReference>
<dbReference type="Gene3D" id="3.20.20.20">
    <property type="entry name" value="Dihydropteroate synthase-like"/>
    <property type="match status" value="1"/>
</dbReference>
<dbReference type="KEGG" id="psyt:DSAG12_00466"/>
<evidence type="ECO:0000256" key="7">
    <source>
        <dbReference type="ARBA" id="ARBA00022605"/>
    </source>
</evidence>
<dbReference type="NCBIfam" id="NF005719">
    <property type="entry name" value="PRK07535.1"/>
    <property type="match status" value="1"/>
</dbReference>
<dbReference type="GO" id="GO:0050667">
    <property type="term" value="P:homocysteine metabolic process"/>
    <property type="evidence" value="ECO:0007669"/>
    <property type="project" value="TreeGrafter"/>
</dbReference>
<comment type="cofactor">
    <cofactor evidence="1">
        <name>Zn(2+)</name>
        <dbReference type="ChEBI" id="CHEBI:29105"/>
    </cofactor>
</comment>
<dbReference type="InterPro" id="IPR050554">
    <property type="entry name" value="Met_Synthase/Corrinoid"/>
</dbReference>
<dbReference type="Pfam" id="PF02310">
    <property type="entry name" value="B12-binding"/>
    <property type="match status" value="1"/>
</dbReference>
<name>A0A5B9D6Q5_9ARCH</name>
<evidence type="ECO:0000256" key="1">
    <source>
        <dbReference type="ARBA" id="ARBA00001947"/>
    </source>
</evidence>
<evidence type="ECO:0000259" key="18">
    <source>
        <dbReference type="PROSITE" id="PS51332"/>
    </source>
</evidence>
<keyword evidence="10" id="KW-0949">S-adenosyl-L-methionine</keyword>